<name>F3CEM6_PSESG</name>
<evidence type="ECO:0000313" key="2">
    <source>
        <dbReference type="Proteomes" id="UP000005466"/>
    </source>
</evidence>
<comment type="caution">
    <text evidence="1">The sequence shown here is derived from an EMBL/GenBank/DDBJ whole genome shotgun (WGS) entry which is preliminary data.</text>
</comment>
<sequence length="85" mass="9361">INTGGEDLAGVMIEQIVLALAHRVDPSYMRSATTGGRAIIRFRKARRAIERGITIMSDSWFNNVAQETEETRLQGGFLQTSANPP</sequence>
<dbReference type="HOGENOM" id="CLU_2693738_0_0_6"/>
<feature type="non-terminal residue" evidence="1">
    <location>
        <position position="1"/>
    </location>
</feature>
<dbReference type="AlphaFoldDB" id="F3CEM6"/>
<dbReference type="Proteomes" id="UP000005466">
    <property type="component" value="Unassembled WGS sequence"/>
</dbReference>
<organism evidence="1 2">
    <name type="scientific">Pseudomonas savastanoi pv. glycinea str. race 4</name>
    <dbReference type="NCBI Taxonomy" id="875330"/>
    <lineage>
        <taxon>Bacteria</taxon>
        <taxon>Pseudomonadati</taxon>
        <taxon>Pseudomonadota</taxon>
        <taxon>Gammaproteobacteria</taxon>
        <taxon>Pseudomonadales</taxon>
        <taxon>Pseudomonadaceae</taxon>
        <taxon>Pseudomonas</taxon>
    </lineage>
</organism>
<dbReference type="BioCyc" id="PSYR875330:G11XH-6209-MONOMER"/>
<proteinExistence type="predicted"/>
<accession>F3CEM6</accession>
<gene>
    <name evidence="1" type="ORF">Pgy4_32691</name>
</gene>
<evidence type="ECO:0000313" key="1">
    <source>
        <dbReference type="EMBL" id="EGH17718.1"/>
    </source>
</evidence>
<reference evidence="1 2" key="1">
    <citation type="journal article" date="2011" name="PLoS Pathog.">
        <title>Dynamic evolution of pathogenicity revealed by sequencing and comparative genomics of 19 Pseudomonas syringae isolates.</title>
        <authorList>
            <person name="Baltrus D.A."/>
            <person name="Nishimura M.T."/>
            <person name="Romanchuk A."/>
            <person name="Chang J.H."/>
            <person name="Mukhtar M.S."/>
            <person name="Cherkis K."/>
            <person name="Roach J."/>
            <person name="Grant S.R."/>
            <person name="Jones C.D."/>
            <person name="Dangl J.L."/>
        </authorList>
    </citation>
    <scope>NUCLEOTIDE SEQUENCE [LARGE SCALE GENOMIC DNA]</scope>
    <source>
        <strain evidence="2">race 4</strain>
    </source>
</reference>
<dbReference type="EMBL" id="ADWY01001995">
    <property type="protein sequence ID" value="EGH17718.1"/>
    <property type="molecule type" value="Genomic_DNA"/>
</dbReference>
<protein>
    <submittedName>
        <fullName evidence="1">Uncharacterized protein</fullName>
    </submittedName>
</protein>